<gene>
    <name evidence="7" type="ORF">HHL24_35265</name>
</gene>
<sequence length="573" mass="58021">MTQRKQIFTPRQRAAACLVAMAMNFAGCAVPTIHQEQRDIGKAAGSAADTPAPIGPVVQVHDGSWLLGERIQASKPQPEIYNRIVDFNSGSSSPSLSDIVSYLSEVVRVRAEIDSSATGSGAATTAIMPSAPTGITLGQRSVGRMPDLPAGLATSFTGSGGLAASGPSGGPIRYHGLLRGFLDVVDGRFGVWSHYVDGTVSFYRTETRTFTIGSLPDQSSMSGSISTTDSSGGSSSGSSGGSGSITPAASPGGISGGSGGSSGGGSGQQMSLAVGVSPWASLKDTAQSIAGPGAQVTVDPNLGTLTVTGSPPQCDRVEGLTNNLAAMFGKQVAIDVHVYEVRTTGEENYGINLALALKTKSGHTSAGSSTVSIPTVSSAATPMTFGATILQGPFAGTGATVQALSTMGDVSEVVSRSGITQNGKVLALQSAQSVGYVSSSTSTQTASVGSSTAISTSTLVPGFTSSFLPKVVNGRILMAFDMTLSDLLSLQTFTSGTGTGQSSVELPTMQMARFEQSVTLKPGETLVLTGMRQQSATSTNNGVGVPQNFLLGGGLDASHQQTILAVVITARIL</sequence>
<evidence type="ECO:0000256" key="5">
    <source>
        <dbReference type="SAM" id="SignalP"/>
    </source>
</evidence>
<comment type="subcellular location">
    <subcellularLocation>
        <location evidence="1">Membrane</location>
    </subcellularLocation>
</comment>
<evidence type="ECO:0000259" key="6">
    <source>
        <dbReference type="Pfam" id="PF07655"/>
    </source>
</evidence>
<dbReference type="RefSeq" id="WP_169489904.1">
    <property type="nucleotide sequence ID" value="NZ_JABBGJ010000049.1"/>
</dbReference>
<dbReference type="EMBL" id="JABBGJ010000049">
    <property type="protein sequence ID" value="NMM03151.1"/>
    <property type="molecule type" value="Genomic_DNA"/>
</dbReference>
<organism evidence="7 8">
    <name type="scientific">Paraburkholderia polaris</name>
    <dbReference type="NCBI Taxonomy" id="2728848"/>
    <lineage>
        <taxon>Bacteria</taxon>
        <taxon>Pseudomonadati</taxon>
        <taxon>Pseudomonadota</taxon>
        <taxon>Betaproteobacteria</taxon>
        <taxon>Burkholderiales</taxon>
        <taxon>Burkholderiaceae</taxon>
        <taxon>Paraburkholderia</taxon>
    </lineage>
</organism>
<feature type="chain" id="PRO_5032988497" evidence="5">
    <location>
        <begin position="30"/>
        <end position="573"/>
    </location>
</feature>
<name>A0A848IMZ1_9BURK</name>
<reference evidence="7 8" key="1">
    <citation type="submission" date="2020-04" db="EMBL/GenBank/DDBJ databases">
        <title>Paraburkholderia sp. RP-4-7 isolated from soil.</title>
        <authorList>
            <person name="Dahal R.H."/>
        </authorList>
    </citation>
    <scope>NUCLEOTIDE SEQUENCE [LARGE SCALE GENOMIC DNA]</scope>
    <source>
        <strain evidence="7 8">RP-4-7</strain>
    </source>
</reference>
<dbReference type="GO" id="GO:0016020">
    <property type="term" value="C:membrane"/>
    <property type="evidence" value="ECO:0007669"/>
    <property type="project" value="UniProtKB-SubCell"/>
</dbReference>
<dbReference type="Proteomes" id="UP000544134">
    <property type="component" value="Unassembled WGS sequence"/>
</dbReference>
<feature type="region of interest" description="Disordered" evidence="4">
    <location>
        <begin position="213"/>
        <end position="270"/>
    </location>
</feature>
<feature type="signal peptide" evidence="5">
    <location>
        <begin position="1"/>
        <end position="29"/>
    </location>
</feature>
<accession>A0A848IMZ1</accession>
<keyword evidence="8" id="KW-1185">Reference proteome</keyword>
<evidence type="ECO:0000313" key="8">
    <source>
        <dbReference type="Proteomes" id="UP000544134"/>
    </source>
</evidence>
<feature type="compositionally biased region" description="Low complexity" evidence="4">
    <location>
        <begin position="219"/>
        <end position="233"/>
    </location>
</feature>
<dbReference type="InterPro" id="IPR011514">
    <property type="entry name" value="Secretin_N_2"/>
</dbReference>
<evidence type="ECO:0000256" key="3">
    <source>
        <dbReference type="ARBA" id="ARBA00023136"/>
    </source>
</evidence>
<proteinExistence type="predicted"/>
<feature type="compositionally biased region" description="Gly residues" evidence="4">
    <location>
        <begin position="253"/>
        <end position="267"/>
    </location>
</feature>
<evidence type="ECO:0000256" key="2">
    <source>
        <dbReference type="ARBA" id="ARBA00022729"/>
    </source>
</evidence>
<protein>
    <submittedName>
        <fullName evidence="7">Pilus assembly protein PilN</fullName>
    </submittedName>
</protein>
<evidence type="ECO:0000313" key="7">
    <source>
        <dbReference type="EMBL" id="NMM03151.1"/>
    </source>
</evidence>
<keyword evidence="2 5" id="KW-0732">Signal</keyword>
<dbReference type="Pfam" id="PF07655">
    <property type="entry name" value="Secretin_N_2"/>
    <property type="match status" value="1"/>
</dbReference>
<keyword evidence="3" id="KW-0472">Membrane</keyword>
<dbReference type="InterPro" id="IPR050810">
    <property type="entry name" value="Bact_Secretion_Sys_Channel"/>
</dbReference>
<dbReference type="AlphaFoldDB" id="A0A848IMZ1"/>
<comment type="caution">
    <text evidence="7">The sequence shown here is derived from an EMBL/GenBank/DDBJ whole genome shotgun (WGS) entry which is preliminary data.</text>
</comment>
<evidence type="ECO:0000256" key="4">
    <source>
        <dbReference type="SAM" id="MobiDB-lite"/>
    </source>
</evidence>
<dbReference type="PANTHER" id="PTHR30332">
    <property type="entry name" value="PROBABLE GENERAL SECRETION PATHWAY PROTEIN D"/>
    <property type="match status" value="1"/>
</dbReference>
<evidence type="ECO:0000256" key="1">
    <source>
        <dbReference type="ARBA" id="ARBA00004370"/>
    </source>
</evidence>
<dbReference type="PANTHER" id="PTHR30332:SF24">
    <property type="entry name" value="SECRETIN GSPD-RELATED"/>
    <property type="match status" value="1"/>
</dbReference>
<feature type="compositionally biased region" description="Gly residues" evidence="4">
    <location>
        <begin position="234"/>
        <end position="243"/>
    </location>
</feature>
<feature type="domain" description="Secretin N-terminal" evidence="6">
    <location>
        <begin position="207"/>
        <end position="300"/>
    </location>
</feature>